<dbReference type="Pfam" id="PF00149">
    <property type="entry name" value="Metallophos"/>
    <property type="match status" value="1"/>
</dbReference>
<feature type="signal peptide" evidence="2">
    <location>
        <begin position="1"/>
        <end position="24"/>
    </location>
</feature>
<dbReference type="EC" id="3.1.4.16" evidence="5"/>
<protein>
    <submittedName>
        <fullName evidence="5">2',3'-cyclic-nucleotide 2'-phosphodiesterase/3'-nucleotidase</fullName>
        <ecNumber evidence="5">3.1.3.6</ecNumber>
        <ecNumber evidence="5">3.1.4.16</ecNumber>
    </submittedName>
</protein>
<dbReference type="RefSeq" id="WP_023054972.1">
    <property type="nucleotide sequence ID" value="NZ_JAUSTN010000007.1"/>
</dbReference>
<proteinExistence type="inferred from homology"/>
<dbReference type="EC" id="3.1.3.6" evidence="5"/>
<feature type="chain" id="PRO_5044979252" evidence="2">
    <location>
        <begin position="25"/>
        <end position="682"/>
    </location>
</feature>
<evidence type="ECO:0000313" key="6">
    <source>
        <dbReference type="Proteomes" id="UP001236559"/>
    </source>
</evidence>
<dbReference type="InterPro" id="IPR004843">
    <property type="entry name" value="Calcineurin-like_PHP"/>
</dbReference>
<evidence type="ECO:0000256" key="3">
    <source>
        <dbReference type="SAM" id="MobiDB-lite"/>
    </source>
</evidence>
<evidence type="ECO:0000256" key="1">
    <source>
        <dbReference type="ARBA" id="ARBA00022729"/>
    </source>
</evidence>
<dbReference type="CDD" id="cd00118">
    <property type="entry name" value="LysM"/>
    <property type="match status" value="1"/>
</dbReference>
<dbReference type="GO" id="GO:0008254">
    <property type="term" value="F:3'-nucleotidase activity"/>
    <property type="evidence" value="ECO:0007669"/>
    <property type="project" value="UniProtKB-EC"/>
</dbReference>
<dbReference type="PANTHER" id="PTHR11575">
    <property type="entry name" value="5'-NUCLEOTIDASE-RELATED"/>
    <property type="match status" value="1"/>
</dbReference>
<dbReference type="SUPFAM" id="SSF55816">
    <property type="entry name" value="5'-nucleotidase (syn. UDP-sugar hydrolase), C-terminal domain"/>
    <property type="match status" value="1"/>
</dbReference>
<dbReference type="Proteomes" id="UP001236559">
    <property type="component" value="Unassembled WGS sequence"/>
</dbReference>
<name>A0ABU0AX59_9FIRM</name>
<keyword evidence="2 5" id="KW-0378">Hydrolase</keyword>
<organism evidence="5 6">
    <name type="scientific">Peptoniphilus koenoeneniae</name>
    <dbReference type="NCBI Taxonomy" id="507751"/>
    <lineage>
        <taxon>Bacteria</taxon>
        <taxon>Bacillati</taxon>
        <taxon>Bacillota</taxon>
        <taxon>Tissierellia</taxon>
        <taxon>Tissierellales</taxon>
        <taxon>Peptoniphilaceae</taxon>
        <taxon>Peptoniphilus</taxon>
    </lineage>
</organism>
<dbReference type="InterPro" id="IPR008334">
    <property type="entry name" value="5'-Nucleotdase_C"/>
</dbReference>
<keyword evidence="2" id="KW-0547">Nucleotide-binding</keyword>
<keyword evidence="1 2" id="KW-0732">Signal</keyword>
<dbReference type="EMBL" id="JAUSTN010000007">
    <property type="protein sequence ID" value="MDQ0275362.1"/>
    <property type="molecule type" value="Genomic_DNA"/>
</dbReference>
<dbReference type="PANTHER" id="PTHR11575:SF6">
    <property type="entry name" value="2',3'-CYCLIC-NUCLEOTIDE 2'-PHOSPHODIESTERASE_3'-NUCLEOTIDASE"/>
    <property type="match status" value="1"/>
</dbReference>
<dbReference type="Gene3D" id="3.60.21.10">
    <property type="match status" value="1"/>
</dbReference>
<evidence type="ECO:0000259" key="4">
    <source>
        <dbReference type="PROSITE" id="PS51782"/>
    </source>
</evidence>
<dbReference type="PROSITE" id="PS00786">
    <property type="entry name" value="5_NUCLEOTIDASE_2"/>
    <property type="match status" value="1"/>
</dbReference>
<dbReference type="InterPro" id="IPR029052">
    <property type="entry name" value="Metallo-depent_PP-like"/>
</dbReference>
<dbReference type="Pfam" id="PF02872">
    <property type="entry name" value="5_nucleotid_C"/>
    <property type="match status" value="1"/>
</dbReference>
<comment type="similarity">
    <text evidence="2">Belongs to the 5'-nucleotidase family.</text>
</comment>
<dbReference type="InterPro" id="IPR036907">
    <property type="entry name" value="5'-Nucleotdase_C_sf"/>
</dbReference>
<dbReference type="GO" id="GO:0008663">
    <property type="term" value="F:2',3'-cyclic-nucleotide 2'-phosphodiesterase activity"/>
    <property type="evidence" value="ECO:0007669"/>
    <property type="project" value="UniProtKB-EC"/>
</dbReference>
<dbReference type="PRINTS" id="PR01607">
    <property type="entry name" value="APYRASEFAMLY"/>
</dbReference>
<dbReference type="InterPro" id="IPR036779">
    <property type="entry name" value="LysM_dom_sf"/>
</dbReference>
<gene>
    <name evidence="5" type="ORF">J2S72_001389</name>
</gene>
<dbReference type="Pfam" id="PF01476">
    <property type="entry name" value="LysM"/>
    <property type="match status" value="1"/>
</dbReference>
<feature type="region of interest" description="Disordered" evidence="3">
    <location>
        <begin position="602"/>
        <end position="622"/>
    </location>
</feature>
<dbReference type="PROSITE" id="PS51782">
    <property type="entry name" value="LYSM"/>
    <property type="match status" value="1"/>
</dbReference>
<dbReference type="InterPro" id="IPR006179">
    <property type="entry name" value="5_nucleotidase/apyrase"/>
</dbReference>
<dbReference type="SUPFAM" id="SSF56300">
    <property type="entry name" value="Metallo-dependent phosphatases"/>
    <property type="match status" value="1"/>
</dbReference>
<evidence type="ECO:0000313" key="5">
    <source>
        <dbReference type="EMBL" id="MDQ0275362.1"/>
    </source>
</evidence>
<dbReference type="Gene3D" id="3.10.350.10">
    <property type="entry name" value="LysM domain"/>
    <property type="match status" value="1"/>
</dbReference>
<dbReference type="SUPFAM" id="SSF54106">
    <property type="entry name" value="LysM domain"/>
    <property type="match status" value="1"/>
</dbReference>
<comment type="caution">
    <text evidence="5">The sequence shown here is derived from an EMBL/GenBank/DDBJ whole genome shotgun (WGS) entry which is preliminary data.</text>
</comment>
<dbReference type="Gene3D" id="3.90.780.10">
    <property type="entry name" value="5'-Nucleotidase, C-terminal domain"/>
    <property type="match status" value="1"/>
</dbReference>
<accession>A0ABU0AX59</accession>
<sequence>MKKKISKILSAFIMLSMLLTFAFADSQKINLTIIGTSDIHANPYGYSYEDNKEGKNNGLARIATYVEEERKKGPIVLIDDGDTYQGTIMSDAIYNKKKDVIHPMSKVLDYMKYDATVLGNHEFNFGIDFLKKIVNEKKTPTLAANLTTKDGKNFEQVKPYVVVERQGIKIGILGLTNPNVPRWDGDKVKSLNFKGLTETAKKYVPILKEKEKCDLVIVAAHAGLVPEYDIDGGSDGLEKLIEEVKGVDLVLAGHFHMIDKGEKNGVVYGAPRNNGRDLVKFQLVLEKTPEGYKTIEKKVDVIKMDDVKPSESLRNVIKEEHENTINFIQGTGKSSEAGGGIFGIATADFQPKNEIRKIPQGWLEDSGVIDLIGKCQLKMSGADVTAVALFRDDSDLHKGNITYGDIFKIYKFDNTLYTVNVTGKELKDYMEWSAAFYNQYKKGDLSVSFSEDVPGYRYDIFKGVDYKIDLSQEAGNRIKDVMYKGKALKDDQVLKLAVNNYRYSSGLKANKLVAGNRDWESPIAIRDYIANYIKEQKKISPTISKNWEIIGTDFNNPLRKEIIELVNEGYIEAPYHESLNIEKLKEKGIIVDGKVVKPKEKVENDEITKSEKSSPNKGIKKEIKKEVQEQRESQKKTYTVKSGDWIYKISRELKLNAEEIINANSLKNPNLIFPGQILNLPK</sequence>
<keyword evidence="6" id="KW-1185">Reference proteome</keyword>
<dbReference type="SMART" id="SM00257">
    <property type="entry name" value="LysM"/>
    <property type="match status" value="1"/>
</dbReference>
<dbReference type="InterPro" id="IPR018392">
    <property type="entry name" value="LysM"/>
</dbReference>
<evidence type="ECO:0000256" key="2">
    <source>
        <dbReference type="RuleBase" id="RU362119"/>
    </source>
</evidence>
<dbReference type="InterPro" id="IPR006146">
    <property type="entry name" value="5'-Nucleotdase_CS"/>
</dbReference>
<reference evidence="5 6" key="1">
    <citation type="submission" date="2023-07" db="EMBL/GenBank/DDBJ databases">
        <title>Genomic Encyclopedia of Type Strains, Phase IV (KMG-IV): sequencing the most valuable type-strain genomes for metagenomic binning, comparative biology and taxonomic classification.</title>
        <authorList>
            <person name="Goeker M."/>
        </authorList>
    </citation>
    <scope>NUCLEOTIDE SEQUENCE [LARGE SCALE GENOMIC DNA]</scope>
    <source>
        <strain evidence="5 6">DSM 22616</strain>
    </source>
</reference>
<feature type="domain" description="LysM" evidence="4">
    <location>
        <begin position="636"/>
        <end position="680"/>
    </location>
</feature>